<dbReference type="PANTHER" id="PTHR31650">
    <property type="entry name" value="O-ACYLTRANSFERASE (WSD1-LIKE) FAMILY PROTEIN"/>
    <property type="match status" value="1"/>
</dbReference>
<comment type="pathway">
    <text evidence="2">Lipid metabolism.</text>
</comment>
<dbReference type="GO" id="GO:0071731">
    <property type="term" value="P:response to nitric oxide"/>
    <property type="evidence" value="ECO:0007669"/>
    <property type="project" value="TreeGrafter"/>
</dbReference>
<dbReference type="GO" id="GO:0051701">
    <property type="term" value="P:biological process involved in interaction with host"/>
    <property type="evidence" value="ECO:0007669"/>
    <property type="project" value="TreeGrafter"/>
</dbReference>
<dbReference type="UniPathway" id="UPA00282"/>
<dbReference type="EC" id="2.3.1.20" evidence="4"/>
<evidence type="ECO:0000256" key="1">
    <source>
        <dbReference type="ARBA" id="ARBA00004771"/>
    </source>
</evidence>
<dbReference type="EMBL" id="RZYA01000002">
    <property type="protein sequence ID" value="RVU27937.1"/>
    <property type="molecule type" value="Genomic_DNA"/>
</dbReference>
<evidence type="ECO:0000259" key="12">
    <source>
        <dbReference type="Pfam" id="PF03007"/>
    </source>
</evidence>
<sequence>MNVRTPPMTQSATPSPLATPSPAPPSPSTSPEYDDSEPTLSAMPPLDAWLHRQQVYGGSNMTGALLTWFEGPPPTVTTLRSLARQRLARYARLRLVPHSPTTAHATGSWPLWSTGPRFEADRHIAESPHVPATGLEAHIAALFTAPLDPDRPPWQLHLIPTTGGFVLLLRAHHALLDGRSIATVLRALLDETTPAHRPPTGPAHRSPTGPPPVEPPSRFRQLAWTLGDLVPKARPLPLHGPVDPHRVIAFRRVPSEELAAARAASVSGATGRERASANAVFLAATSGALRTLGLTGRFPRLPGVCALVPVDVRTDEQRELLGNHYATVRIPLPAQRDGRLRLAAVDSFIRRGAIGARARAQAAVVSSRPRKVTALGNAASRYVDSPRYFSLVCSSVATHAGELTLGSARLTAMAGLPALGPGHPLALTFMRHGGGSVVTALTDHGHRHLAQPLVDRIHAEIRHLSA</sequence>
<comment type="catalytic activity">
    <reaction evidence="10">
        <text>an acyl-CoA + a 1,2-diacyl-sn-glycerol = a triacyl-sn-glycerol + CoA</text>
        <dbReference type="Rhea" id="RHEA:10868"/>
        <dbReference type="ChEBI" id="CHEBI:17815"/>
        <dbReference type="ChEBI" id="CHEBI:57287"/>
        <dbReference type="ChEBI" id="CHEBI:58342"/>
        <dbReference type="ChEBI" id="CHEBI:64615"/>
        <dbReference type="EC" id="2.3.1.20"/>
    </reaction>
</comment>
<keyword evidence="5" id="KW-0444">Lipid biosynthesis</keyword>
<protein>
    <recommendedName>
        <fullName evidence="4">diacylglycerol O-acyltransferase</fullName>
        <ecNumber evidence="4">2.3.1.20</ecNumber>
    </recommendedName>
</protein>
<keyword evidence="7" id="KW-0319">Glycerol metabolism</keyword>
<dbReference type="Pfam" id="PF03007">
    <property type="entry name" value="WS_DGAT_cat"/>
    <property type="match status" value="1"/>
</dbReference>
<dbReference type="PANTHER" id="PTHR31650:SF1">
    <property type="entry name" value="WAX ESTER SYNTHASE_DIACYLGLYCEROL ACYLTRANSFERASE 4-RELATED"/>
    <property type="match status" value="1"/>
</dbReference>
<dbReference type="InterPro" id="IPR009721">
    <property type="entry name" value="O-acyltransferase_WSD1_C"/>
</dbReference>
<evidence type="ECO:0000256" key="10">
    <source>
        <dbReference type="ARBA" id="ARBA00048109"/>
    </source>
</evidence>
<comment type="similarity">
    <text evidence="3">Belongs to the long-chain O-acyltransferase family.</text>
</comment>
<gene>
    <name evidence="14" type="ORF">EOT10_06585</name>
</gene>
<evidence type="ECO:0000313" key="14">
    <source>
        <dbReference type="EMBL" id="RVU27937.1"/>
    </source>
</evidence>
<dbReference type="SUPFAM" id="SSF52777">
    <property type="entry name" value="CoA-dependent acyltransferases"/>
    <property type="match status" value="1"/>
</dbReference>
<comment type="pathway">
    <text evidence="1">Glycerolipid metabolism; triacylglycerol biosynthesis.</text>
</comment>
<evidence type="ECO:0000256" key="7">
    <source>
        <dbReference type="ARBA" id="ARBA00022798"/>
    </source>
</evidence>
<reference evidence="14 15" key="1">
    <citation type="submission" date="2019-01" db="EMBL/GenBank/DDBJ databases">
        <title>Genome sequences of Streptomyces and Rhizobium isolates collected from root and soil.</title>
        <authorList>
            <person name="Chhettri S."/>
            <person name="Sevigny J.L."/>
            <person name="Sen A."/>
            <person name="Ennis N."/>
            <person name="Tisa L."/>
        </authorList>
    </citation>
    <scope>NUCLEOTIDE SEQUENCE [LARGE SCALE GENOMIC DNA]</scope>
    <source>
        <strain evidence="14 15">San01</strain>
    </source>
</reference>
<evidence type="ECO:0000256" key="3">
    <source>
        <dbReference type="ARBA" id="ARBA00009587"/>
    </source>
</evidence>
<name>A0A3S2VID0_9ACTN</name>
<keyword evidence="15" id="KW-1185">Reference proteome</keyword>
<dbReference type="InterPro" id="IPR004255">
    <property type="entry name" value="O-acyltransferase_WSD1_N"/>
</dbReference>
<keyword evidence="8" id="KW-0443">Lipid metabolism</keyword>
<dbReference type="Gene3D" id="3.30.559.10">
    <property type="entry name" value="Chloramphenicol acetyltransferase-like domain"/>
    <property type="match status" value="1"/>
</dbReference>
<dbReference type="GO" id="GO:0004144">
    <property type="term" value="F:diacylglycerol O-acyltransferase activity"/>
    <property type="evidence" value="ECO:0007669"/>
    <property type="project" value="UniProtKB-EC"/>
</dbReference>
<dbReference type="GO" id="GO:0006071">
    <property type="term" value="P:glycerol metabolic process"/>
    <property type="evidence" value="ECO:0007669"/>
    <property type="project" value="UniProtKB-KW"/>
</dbReference>
<dbReference type="GO" id="GO:0019432">
    <property type="term" value="P:triglyceride biosynthetic process"/>
    <property type="evidence" value="ECO:0007669"/>
    <property type="project" value="UniProtKB-UniPathway"/>
</dbReference>
<feature type="region of interest" description="Disordered" evidence="11">
    <location>
        <begin position="1"/>
        <end position="43"/>
    </location>
</feature>
<dbReference type="OrthoDB" id="4191848at2"/>
<feature type="domain" description="O-acyltransferase WSD1 C-terminal" evidence="13">
    <location>
        <begin position="322"/>
        <end position="464"/>
    </location>
</feature>
<dbReference type="AlphaFoldDB" id="A0A3S2VID0"/>
<evidence type="ECO:0000256" key="5">
    <source>
        <dbReference type="ARBA" id="ARBA00022516"/>
    </source>
</evidence>
<evidence type="ECO:0000259" key="13">
    <source>
        <dbReference type="Pfam" id="PF06974"/>
    </source>
</evidence>
<proteinExistence type="inferred from homology"/>
<evidence type="ECO:0000256" key="11">
    <source>
        <dbReference type="SAM" id="MobiDB-lite"/>
    </source>
</evidence>
<evidence type="ECO:0000256" key="9">
    <source>
        <dbReference type="ARBA" id="ARBA00023315"/>
    </source>
</evidence>
<dbReference type="InterPro" id="IPR023213">
    <property type="entry name" value="CAT-like_dom_sf"/>
</dbReference>
<evidence type="ECO:0000256" key="6">
    <source>
        <dbReference type="ARBA" id="ARBA00022679"/>
    </source>
</evidence>
<keyword evidence="9" id="KW-0012">Acyltransferase</keyword>
<comment type="caution">
    <text evidence="14">The sequence shown here is derived from an EMBL/GenBank/DDBJ whole genome shotgun (WGS) entry which is preliminary data.</text>
</comment>
<dbReference type="Proteomes" id="UP000283128">
    <property type="component" value="Unassembled WGS sequence"/>
</dbReference>
<accession>A0A3S2VID0</accession>
<dbReference type="Pfam" id="PF06974">
    <property type="entry name" value="WS_DGAT_C"/>
    <property type="match status" value="1"/>
</dbReference>
<evidence type="ECO:0000256" key="8">
    <source>
        <dbReference type="ARBA" id="ARBA00023098"/>
    </source>
</evidence>
<feature type="region of interest" description="Disordered" evidence="11">
    <location>
        <begin position="192"/>
        <end position="217"/>
    </location>
</feature>
<feature type="domain" description="O-acyltransferase WSD1-like N-terminal" evidence="12">
    <location>
        <begin position="73"/>
        <end position="203"/>
    </location>
</feature>
<dbReference type="GO" id="GO:0005886">
    <property type="term" value="C:plasma membrane"/>
    <property type="evidence" value="ECO:0007669"/>
    <property type="project" value="TreeGrafter"/>
</dbReference>
<keyword evidence="6" id="KW-0808">Transferase</keyword>
<feature type="compositionally biased region" description="Pro residues" evidence="11">
    <location>
        <begin position="17"/>
        <end position="28"/>
    </location>
</feature>
<organism evidence="14 15">
    <name type="scientific">Streptomyces antnestii</name>
    <dbReference type="NCBI Taxonomy" id="2494256"/>
    <lineage>
        <taxon>Bacteria</taxon>
        <taxon>Bacillati</taxon>
        <taxon>Actinomycetota</taxon>
        <taxon>Actinomycetes</taxon>
        <taxon>Kitasatosporales</taxon>
        <taxon>Streptomycetaceae</taxon>
        <taxon>Streptomyces</taxon>
    </lineage>
</organism>
<dbReference type="InterPro" id="IPR045034">
    <property type="entry name" value="O-acyltransferase_WSD1-like"/>
</dbReference>
<evidence type="ECO:0000256" key="2">
    <source>
        <dbReference type="ARBA" id="ARBA00005189"/>
    </source>
</evidence>
<evidence type="ECO:0000256" key="4">
    <source>
        <dbReference type="ARBA" id="ARBA00013244"/>
    </source>
</evidence>
<dbReference type="GO" id="GO:0001666">
    <property type="term" value="P:response to hypoxia"/>
    <property type="evidence" value="ECO:0007669"/>
    <property type="project" value="TreeGrafter"/>
</dbReference>
<evidence type="ECO:0000313" key="15">
    <source>
        <dbReference type="Proteomes" id="UP000283128"/>
    </source>
</evidence>